<dbReference type="AlphaFoldDB" id="A0A9P4PXE7"/>
<evidence type="ECO:0000313" key="3">
    <source>
        <dbReference type="Proteomes" id="UP000799764"/>
    </source>
</evidence>
<gene>
    <name evidence="2" type="ORF">P171DRAFT_516441</name>
</gene>
<feature type="region of interest" description="Disordered" evidence="1">
    <location>
        <begin position="109"/>
        <end position="130"/>
    </location>
</feature>
<name>A0A9P4PXE7_9PLEO</name>
<accession>A0A9P4PXE7</accession>
<evidence type="ECO:0000313" key="2">
    <source>
        <dbReference type="EMBL" id="KAF2450596.1"/>
    </source>
</evidence>
<evidence type="ECO:0000256" key="1">
    <source>
        <dbReference type="SAM" id="MobiDB-lite"/>
    </source>
</evidence>
<dbReference type="Proteomes" id="UP000799764">
    <property type="component" value="Unassembled WGS sequence"/>
</dbReference>
<feature type="region of interest" description="Disordered" evidence="1">
    <location>
        <begin position="366"/>
        <end position="394"/>
    </location>
</feature>
<feature type="compositionally biased region" description="Basic and acidic residues" evidence="1">
    <location>
        <begin position="376"/>
        <end position="385"/>
    </location>
</feature>
<dbReference type="EMBL" id="MU001493">
    <property type="protein sequence ID" value="KAF2450596.1"/>
    <property type="molecule type" value="Genomic_DNA"/>
</dbReference>
<dbReference type="OrthoDB" id="4106209at2759"/>
<organism evidence="2 3">
    <name type="scientific">Karstenula rhodostoma CBS 690.94</name>
    <dbReference type="NCBI Taxonomy" id="1392251"/>
    <lineage>
        <taxon>Eukaryota</taxon>
        <taxon>Fungi</taxon>
        <taxon>Dikarya</taxon>
        <taxon>Ascomycota</taxon>
        <taxon>Pezizomycotina</taxon>
        <taxon>Dothideomycetes</taxon>
        <taxon>Pleosporomycetidae</taxon>
        <taxon>Pleosporales</taxon>
        <taxon>Massarineae</taxon>
        <taxon>Didymosphaeriaceae</taxon>
        <taxon>Karstenula</taxon>
    </lineage>
</organism>
<feature type="region of interest" description="Disordered" evidence="1">
    <location>
        <begin position="459"/>
        <end position="480"/>
    </location>
</feature>
<feature type="compositionally biased region" description="Pro residues" evidence="1">
    <location>
        <begin position="470"/>
        <end position="480"/>
    </location>
</feature>
<sequence length="480" mass="53314">MLVEPLSPNPPPSDAALHTHSYLQTCWRRPPWTPKGPENVRLACSSAVEVSVLVQKLAATKSQPRARTAGRLDMDTQGRRRLAARAWIAAKQLTVVTCEPCTQPPLTIELSTTIGPRPPRSLANGQLRTVTPDNTQGWAFGAFFKKREPPPSSLLLLRPVSSSHDQNTAHAVSLPAEPRHHSEWNVAPHIRLHTKPHPESGALSYTTAMHRKTPISVLVYNALFPSPSPNDPPSFSAHLSKNLVGEVRIETATFYGSLDTIEARYPGLNYAHAPHRKRLGRFPHHRKLFDAFNRLSLTDSEIQGFCRWEGTLWARERYERDEGVKVRDTTGVEIGEWVDRRRTTSARRRNGINVKTDIEVEIEEVPSSTEITDPVRPVDTEMHDSSEDDDDGDEQVLDESVGFALNQRLMQAAALREQGQDAPMDPEWEQYLKDAQERGEHSMAEHLGIAPTISGGVAGFTNMSEGPSAPTQPYPPVAPA</sequence>
<protein>
    <submittedName>
        <fullName evidence="2">Uncharacterized protein</fullName>
    </submittedName>
</protein>
<proteinExistence type="predicted"/>
<keyword evidence="3" id="KW-1185">Reference proteome</keyword>
<comment type="caution">
    <text evidence="2">The sequence shown here is derived from an EMBL/GenBank/DDBJ whole genome shotgun (WGS) entry which is preliminary data.</text>
</comment>
<reference evidence="2" key="1">
    <citation type="journal article" date="2020" name="Stud. Mycol.">
        <title>101 Dothideomycetes genomes: a test case for predicting lifestyles and emergence of pathogens.</title>
        <authorList>
            <person name="Haridas S."/>
            <person name="Albert R."/>
            <person name="Binder M."/>
            <person name="Bloem J."/>
            <person name="Labutti K."/>
            <person name="Salamov A."/>
            <person name="Andreopoulos B."/>
            <person name="Baker S."/>
            <person name="Barry K."/>
            <person name="Bills G."/>
            <person name="Bluhm B."/>
            <person name="Cannon C."/>
            <person name="Castanera R."/>
            <person name="Culley D."/>
            <person name="Daum C."/>
            <person name="Ezra D."/>
            <person name="Gonzalez J."/>
            <person name="Henrissat B."/>
            <person name="Kuo A."/>
            <person name="Liang C."/>
            <person name="Lipzen A."/>
            <person name="Lutzoni F."/>
            <person name="Magnuson J."/>
            <person name="Mondo S."/>
            <person name="Nolan M."/>
            <person name="Ohm R."/>
            <person name="Pangilinan J."/>
            <person name="Park H.-J."/>
            <person name="Ramirez L."/>
            <person name="Alfaro M."/>
            <person name="Sun H."/>
            <person name="Tritt A."/>
            <person name="Yoshinaga Y."/>
            <person name="Zwiers L.-H."/>
            <person name="Turgeon B."/>
            <person name="Goodwin S."/>
            <person name="Spatafora J."/>
            <person name="Crous P."/>
            <person name="Grigoriev I."/>
        </authorList>
    </citation>
    <scope>NUCLEOTIDE SEQUENCE</scope>
    <source>
        <strain evidence="2">CBS 690.94</strain>
    </source>
</reference>